<keyword evidence="1 2" id="KW-0238">DNA-binding</keyword>
<dbReference type="PANTHER" id="PTHR43479:SF11">
    <property type="entry name" value="ACREF_ENVCD OPERON REPRESSOR-RELATED"/>
    <property type="match status" value="1"/>
</dbReference>
<dbReference type="PROSITE" id="PS50977">
    <property type="entry name" value="HTH_TETR_2"/>
    <property type="match status" value="1"/>
</dbReference>
<keyword evidence="5" id="KW-1185">Reference proteome</keyword>
<proteinExistence type="predicted"/>
<dbReference type="Pfam" id="PF00440">
    <property type="entry name" value="TetR_N"/>
    <property type="match status" value="1"/>
</dbReference>
<dbReference type="PANTHER" id="PTHR43479">
    <property type="entry name" value="ACREF/ENVCD OPERON REPRESSOR-RELATED"/>
    <property type="match status" value="1"/>
</dbReference>
<feature type="DNA-binding region" description="H-T-H motif" evidence="2">
    <location>
        <begin position="34"/>
        <end position="53"/>
    </location>
</feature>
<feature type="domain" description="HTH tetR-type" evidence="3">
    <location>
        <begin position="11"/>
        <end position="71"/>
    </location>
</feature>
<sequence length="197" mass="22923">MPKSFTENEREYIKRRLKEEAKECLNLYGIKKTTVDELVKRVNIPKGTFYLFYDSKELLLFDVINDVQDEIQSHIISELQVLNGNIDSEELTELLFRLYKKVENTFLLNILTNGELELLMRKLPLDVVEKHFVQDDMIIEKILGVIPHKTDLDIKHFSGALRGIFLSMLHKREIGEDVFDGSLKLMIKGIAIQLAEE</sequence>
<dbReference type="RefSeq" id="WP_179238875.1">
    <property type="nucleotide sequence ID" value="NZ_JACBNQ010000018.1"/>
</dbReference>
<dbReference type="InterPro" id="IPR001647">
    <property type="entry name" value="HTH_TetR"/>
</dbReference>
<evidence type="ECO:0000256" key="2">
    <source>
        <dbReference type="PROSITE-ProRule" id="PRU00335"/>
    </source>
</evidence>
<evidence type="ECO:0000313" key="5">
    <source>
        <dbReference type="Proteomes" id="UP000611629"/>
    </source>
</evidence>
<organism evidence="4 5">
    <name type="scientific">Sedimentibacter hydroxybenzoicus DSM 7310</name>
    <dbReference type="NCBI Taxonomy" id="1123245"/>
    <lineage>
        <taxon>Bacteria</taxon>
        <taxon>Bacillati</taxon>
        <taxon>Bacillota</taxon>
        <taxon>Tissierellia</taxon>
        <taxon>Sedimentibacter</taxon>
    </lineage>
</organism>
<accession>A0A974BL46</accession>
<dbReference type="AlphaFoldDB" id="A0A974BL46"/>
<dbReference type="Gene3D" id="1.10.357.10">
    <property type="entry name" value="Tetracycline Repressor, domain 2"/>
    <property type="match status" value="1"/>
</dbReference>
<dbReference type="GO" id="GO:0003677">
    <property type="term" value="F:DNA binding"/>
    <property type="evidence" value="ECO:0007669"/>
    <property type="project" value="UniProtKB-UniRule"/>
</dbReference>
<dbReference type="Proteomes" id="UP000611629">
    <property type="component" value="Unassembled WGS sequence"/>
</dbReference>
<evidence type="ECO:0000256" key="1">
    <source>
        <dbReference type="ARBA" id="ARBA00023125"/>
    </source>
</evidence>
<reference evidence="4" key="1">
    <citation type="submission" date="2020-07" db="EMBL/GenBank/DDBJ databases">
        <title>Genomic analysis of a strain of Sedimentibacter Hydroxybenzoicus DSM7310.</title>
        <authorList>
            <person name="Ma S."/>
        </authorList>
    </citation>
    <scope>NUCLEOTIDE SEQUENCE</scope>
    <source>
        <strain evidence="4">DSM 7310</strain>
    </source>
</reference>
<dbReference type="InterPro" id="IPR050624">
    <property type="entry name" value="HTH-type_Tx_Regulator"/>
</dbReference>
<protein>
    <submittedName>
        <fullName evidence="4">TetR/AcrR family transcriptional regulator</fullName>
    </submittedName>
</protein>
<evidence type="ECO:0000313" key="4">
    <source>
        <dbReference type="EMBL" id="NYB75168.1"/>
    </source>
</evidence>
<dbReference type="SUPFAM" id="SSF46689">
    <property type="entry name" value="Homeodomain-like"/>
    <property type="match status" value="1"/>
</dbReference>
<dbReference type="EMBL" id="JACBNQ010000018">
    <property type="protein sequence ID" value="NYB75168.1"/>
    <property type="molecule type" value="Genomic_DNA"/>
</dbReference>
<name>A0A974BL46_SEDHY</name>
<dbReference type="InterPro" id="IPR009057">
    <property type="entry name" value="Homeodomain-like_sf"/>
</dbReference>
<evidence type="ECO:0000259" key="3">
    <source>
        <dbReference type="PROSITE" id="PS50977"/>
    </source>
</evidence>
<gene>
    <name evidence="4" type="ORF">HZF24_13550</name>
</gene>
<comment type="caution">
    <text evidence="4">The sequence shown here is derived from an EMBL/GenBank/DDBJ whole genome shotgun (WGS) entry which is preliminary data.</text>
</comment>